<evidence type="ECO:0008006" key="5">
    <source>
        <dbReference type="Google" id="ProtNLM"/>
    </source>
</evidence>
<dbReference type="Proteomes" id="UP000813385">
    <property type="component" value="Unassembled WGS sequence"/>
</dbReference>
<organism evidence="3 4">
    <name type="scientific">Plectosphaerella cucumerina</name>
    <dbReference type="NCBI Taxonomy" id="40658"/>
    <lineage>
        <taxon>Eukaryota</taxon>
        <taxon>Fungi</taxon>
        <taxon>Dikarya</taxon>
        <taxon>Ascomycota</taxon>
        <taxon>Pezizomycotina</taxon>
        <taxon>Sordariomycetes</taxon>
        <taxon>Hypocreomycetidae</taxon>
        <taxon>Glomerellales</taxon>
        <taxon>Plectosphaerellaceae</taxon>
        <taxon>Plectosphaerella</taxon>
    </lineage>
</organism>
<evidence type="ECO:0000313" key="3">
    <source>
        <dbReference type="EMBL" id="KAH7375224.1"/>
    </source>
</evidence>
<name>A0A8K0TRX1_9PEZI</name>
<dbReference type="EMBL" id="JAGPXD010000001">
    <property type="protein sequence ID" value="KAH7375224.1"/>
    <property type="molecule type" value="Genomic_DNA"/>
</dbReference>
<evidence type="ECO:0000256" key="1">
    <source>
        <dbReference type="SAM" id="MobiDB-lite"/>
    </source>
</evidence>
<dbReference type="PANTHER" id="PTHR35186">
    <property type="entry name" value="ANK_REP_REGION DOMAIN-CONTAINING PROTEIN"/>
    <property type="match status" value="1"/>
</dbReference>
<keyword evidence="2" id="KW-0732">Signal</keyword>
<sequence length="570" mass="64430">MEVVGVVLGALPLLIAGIKSLKPVLQNAQAVRYFGRQFPAILDDIRFVTIQFEQNTAFLRRILQRGMPNMWETDETTVDWNILAVRLVLEVQLGTDVVSLLAKNIRRQEEIISKVLKLLERGKELATPLEKAQFKIAFIKSRQSIQELRKLGEDMWRTLERAEKLSDSRSRPTTMTSTISSPQLYEMTETIGRLQRQAYSLCQWLCGPEWDCGCLPSHACGITASCHHDDSRSRSPYLELLMGGPSKLARVEIVLDKRSFMREGDRAVAEYHEVLRLTRELQMHGTGEAIAQVGSMMQDQEISGNKQRGDAESSWDPRSLASTPALRLTPRISCSIFMNPAEALRSLPRPAYRPTLKQGPGPLEFGDQCLAVHDDDVKPLEQFYRNEPYLHQRLRLGLELAYCILSLGGTSWFPGGWDCDDISVVLIRPRNDMSHSSLLAQAAVPFYQHKTIRSDLSRDVSDREAQSQMAVFSLGVILLQLLARKRPEEQALWNRHTDGGREHALTLWETAMDWRETVEYPGPGVESAVYQCIDLGFGMTVDLQGPKFVRKFLESVVLPLERAVRLTTVG</sequence>
<gene>
    <name evidence="3" type="ORF">B0T11DRAFT_269912</name>
</gene>
<feature type="chain" id="PRO_5035474996" description="Prion-inhibition and propagation HeLo domain-containing protein" evidence="2">
    <location>
        <begin position="21"/>
        <end position="570"/>
    </location>
</feature>
<feature type="region of interest" description="Disordered" evidence="1">
    <location>
        <begin position="301"/>
        <end position="320"/>
    </location>
</feature>
<feature type="signal peptide" evidence="2">
    <location>
        <begin position="1"/>
        <end position="20"/>
    </location>
</feature>
<protein>
    <recommendedName>
        <fullName evidence="5">Prion-inhibition and propagation HeLo domain-containing protein</fullName>
    </recommendedName>
</protein>
<dbReference type="PANTHER" id="PTHR35186:SF4">
    <property type="entry name" value="PRION-INHIBITION AND PROPAGATION HELO DOMAIN-CONTAINING PROTEIN"/>
    <property type="match status" value="1"/>
</dbReference>
<comment type="caution">
    <text evidence="3">The sequence shown here is derived from an EMBL/GenBank/DDBJ whole genome shotgun (WGS) entry which is preliminary data.</text>
</comment>
<keyword evidence="4" id="KW-1185">Reference proteome</keyword>
<accession>A0A8K0TRX1</accession>
<dbReference type="AlphaFoldDB" id="A0A8K0TRX1"/>
<reference evidence="3" key="1">
    <citation type="journal article" date="2021" name="Nat. Commun.">
        <title>Genetic determinants of endophytism in the Arabidopsis root mycobiome.</title>
        <authorList>
            <person name="Mesny F."/>
            <person name="Miyauchi S."/>
            <person name="Thiergart T."/>
            <person name="Pickel B."/>
            <person name="Atanasova L."/>
            <person name="Karlsson M."/>
            <person name="Huettel B."/>
            <person name="Barry K.W."/>
            <person name="Haridas S."/>
            <person name="Chen C."/>
            <person name="Bauer D."/>
            <person name="Andreopoulos W."/>
            <person name="Pangilinan J."/>
            <person name="LaButti K."/>
            <person name="Riley R."/>
            <person name="Lipzen A."/>
            <person name="Clum A."/>
            <person name="Drula E."/>
            <person name="Henrissat B."/>
            <person name="Kohler A."/>
            <person name="Grigoriev I.V."/>
            <person name="Martin F.M."/>
            <person name="Hacquard S."/>
        </authorList>
    </citation>
    <scope>NUCLEOTIDE SEQUENCE</scope>
    <source>
        <strain evidence="3">MPI-CAGE-AT-0016</strain>
    </source>
</reference>
<evidence type="ECO:0000313" key="4">
    <source>
        <dbReference type="Proteomes" id="UP000813385"/>
    </source>
</evidence>
<proteinExistence type="predicted"/>
<dbReference type="OrthoDB" id="3565018at2759"/>
<evidence type="ECO:0000256" key="2">
    <source>
        <dbReference type="SAM" id="SignalP"/>
    </source>
</evidence>